<organism evidence="2 3">
    <name type="scientific">Clostridium disporicum</name>
    <dbReference type="NCBI Taxonomy" id="84024"/>
    <lineage>
        <taxon>Bacteria</taxon>
        <taxon>Bacillati</taxon>
        <taxon>Bacillota</taxon>
        <taxon>Clostridia</taxon>
        <taxon>Eubacteriales</taxon>
        <taxon>Clostridiaceae</taxon>
        <taxon>Clostridium</taxon>
    </lineage>
</organism>
<evidence type="ECO:0000313" key="3">
    <source>
        <dbReference type="Proteomes" id="UP000095558"/>
    </source>
</evidence>
<feature type="transmembrane region" description="Helical" evidence="1">
    <location>
        <begin position="21"/>
        <end position="42"/>
    </location>
</feature>
<evidence type="ECO:0000313" key="2">
    <source>
        <dbReference type="EMBL" id="CUN52485.1"/>
    </source>
</evidence>
<dbReference type="AlphaFoldDB" id="A0A173XPH7"/>
<reference evidence="2 3" key="1">
    <citation type="submission" date="2015-09" db="EMBL/GenBank/DDBJ databases">
        <authorList>
            <consortium name="Pathogen Informatics"/>
        </authorList>
    </citation>
    <scope>NUCLEOTIDE SEQUENCE [LARGE SCALE GENOMIC DNA]</scope>
    <source>
        <strain evidence="2 3">2789STDY5834855</strain>
    </source>
</reference>
<dbReference type="InterPro" id="IPR010178">
    <property type="entry name" value="Lit"/>
</dbReference>
<keyword evidence="1" id="KW-1133">Transmembrane helix</keyword>
<gene>
    <name evidence="2" type="ORF">ERS852470_00133</name>
</gene>
<sequence>MRGYLNKSNIIKFSVNTIMGIFTAISIISISTIMALNMKFIYKIIIEKYNLVSVTGISSNDLFLNYSKIINYLQNPFDSKLVLPNFVMSEYGKIHFKEVKDIFIVLIIISIIFLLFITGYIVFSKIENKKEFKINIINNLNLGANILICFFGFIIAAILIDFSKAFTLFHKIIFNNDYWIFDPSTDPIINALPEELFMIYALIILVIILSISVIIKINKRKIVRGSAFSYSEKMIIK</sequence>
<feature type="transmembrane region" description="Helical" evidence="1">
    <location>
        <begin position="142"/>
        <end position="160"/>
    </location>
</feature>
<keyword evidence="1" id="KW-0472">Membrane</keyword>
<protein>
    <submittedName>
        <fullName evidence="2">Integral membrane protein</fullName>
    </submittedName>
</protein>
<accession>A0A173XPH7</accession>
<dbReference type="Proteomes" id="UP000095558">
    <property type="component" value="Unassembled WGS sequence"/>
</dbReference>
<dbReference type="Pfam" id="PF07314">
    <property type="entry name" value="Lit"/>
    <property type="match status" value="1"/>
</dbReference>
<feature type="transmembrane region" description="Helical" evidence="1">
    <location>
        <begin position="197"/>
        <end position="215"/>
    </location>
</feature>
<proteinExistence type="predicted"/>
<dbReference type="EMBL" id="CYZV01000001">
    <property type="protein sequence ID" value="CUN52485.1"/>
    <property type="molecule type" value="Genomic_DNA"/>
</dbReference>
<evidence type="ECO:0000256" key="1">
    <source>
        <dbReference type="SAM" id="Phobius"/>
    </source>
</evidence>
<name>A0A173XPH7_9CLOT</name>
<dbReference type="NCBIfam" id="TIGR01906">
    <property type="entry name" value="integ_TIGR01906"/>
    <property type="match status" value="1"/>
</dbReference>
<feature type="transmembrane region" description="Helical" evidence="1">
    <location>
        <begin position="102"/>
        <end position="122"/>
    </location>
</feature>
<keyword evidence="1" id="KW-0812">Transmembrane</keyword>
<dbReference type="RefSeq" id="WP_242858412.1">
    <property type="nucleotide sequence ID" value="NZ_CYZV01000001.1"/>
</dbReference>